<dbReference type="InterPro" id="IPR036388">
    <property type="entry name" value="WH-like_DNA-bd_sf"/>
</dbReference>
<name>A0A3M2L601_9NOCA</name>
<proteinExistence type="predicted"/>
<reference evidence="1 2" key="1">
    <citation type="submission" date="2018-10" db="EMBL/GenBank/DDBJ databases">
        <title>Isolation from cow dung.</title>
        <authorList>
            <person name="Ling L."/>
        </authorList>
    </citation>
    <scope>NUCLEOTIDE SEQUENCE [LARGE SCALE GENOMIC DNA]</scope>
    <source>
        <strain evidence="1 2">NEAU-LL90</strain>
    </source>
</reference>
<evidence type="ECO:0000313" key="1">
    <source>
        <dbReference type="EMBL" id="RMI31335.1"/>
    </source>
</evidence>
<evidence type="ECO:0000313" key="2">
    <source>
        <dbReference type="Proteomes" id="UP000279275"/>
    </source>
</evidence>
<dbReference type="RefSeq" id="WP_122189284.1">
    <property type="nucleotide sequence ID" value="NZ_RFFH01000007.1"/>
</dbReference>
<dbReference type="EMBL" id="RFFH01000007">
    <property type="protein sequence ID" value="RMI31335.1"/>
    <property type="molecule type" value="Genomic_DNA"/>
</dbReference>
<dbReference type="OrthoDB" id="3399802at2"/>
<dbReference type="CDD" id="cd00090">
    <property type="entry name" value="HTH_ARSR"/>
    <property type="match status" value="1"/>
</dbReference>
<comment type="caution">
    <text evidence="1">The sequence shown here is derived from an EMBL/GenBank/DDBJ whole genome shotgun (WGS) entry which is preliminary data.</text>
</comment>
<sequence length="231" mass="25373">MTDDAAISAVAALGNELRRGMYRFARRLARPMTRDEVAEYAGISLELAAFHLDRLVEAGLLQARYEHVGLRPVGPASRVYEPTDTEVQVSLPERRHDLLARILMQAVLTESGDENARDATVRVAADEGIRTGRELREQLHTDRVGAERALSIVANTLDQQGFEPAKTDDTCLRLRNCPFHPLATQAPELVCGLNYAYVAGLVHGLDADAIHAELVPVPGECCVEISVQPQR</sequence>
<dbReference type="InterPro" id="IPR036390">
    <property type="entry name" value="WH_DNA-bd_sf"/>
</dbReference>
<dbReference type="Gene3D" id="1.10.10.10">
    <property type="entry name" value="Winged helix-like DNA-binding domain superfamily/Winged helix DNA-binding domain"/>
    <property type="match status" value="1"/>
</dbReference>
<dbReference type="SUPFAM" id="SSF46785">
    <property type="entry name" value="Winged helix' DNA-binding domain"/>
    <property type="match status" value="1"/>
</dbReference>
<dbReference type="InterPro" id="IPR011991">
    <property type="entry name" value="ArsR-like_HTH"/>
</dbReference>
<protein>
    <submittedName>
        <fullName evidence="1">Transcriptional regulator</fullName>
    </submittedName>
</protein>
<accession>A0A3M2L601</accession>
<organism evidence="1 2">
    <name type="scientific">Nocardia stercoris</name>
    <dbReference type="NCBI Taxonomy" id="2483361"/>
    <lineage>
        <taxon>Bacteria</taxon>
        <taxon>Bacillati</taxon>
        <taxon>Actinomycetota</taxon>
        <taxon>Actinomycetes</taxon>
        <taxon>Mycobacteriales</taxon>
        <taxon>Nocardiaceae</taxon>
        <taxon>Nocardia</taxon>
    </lineage>
</organism>
<dbReference type="AlphaFoldDB" id="A0A3M2L601"/>
<dbReference type="Proteomes" id="UP000279275">
    <property type="component" value="Unassembled WGS sequence"/>
</dbReference>
<keyword evidence="2" id="KW-1185">Reference proteome</keyword>
<gene>
    <name evidence="1" type="ORF">EBN03_18410</name>
</gene>